<accession>A0A1H6C700</accession>
<name>A0A1H6C700_9GAMM</name>
<dbReference type="InterPro" id="IPR032349">
    <property type="entry name" value="DUF4865"/>
</dbReference>
<protein>
    <recommendedName>
        <fullName evidence="3">DUF4865 domain-containing protein</fullName>
    </recommendedName>
</protein>
<dbReference type="Proteomes" id="UP000236745">
    <property type="component" value="Unassembled WGS sequence"/>
</dbReference>
<proteinExistence type="predicted"/>
<dbReference type="RefSeq" id="WP_104004088.1">
    <property type="nucleotide sequence ID" value="NZ_FNVQ01000003.1"/>
</dbReference>
<sequence length="167" mass="19030">MLATQYSFTLPADYNMERIEQRIRANGHRLDGFEGLAMKLYLYARKDDPECASELNLYAPLYLWRNVTGINRFLKSEGFAALSAHFGRPRVDVWLVEQATELGREENPGFASRRIIPYESTLASNGPQLVANDYSDWRRLEVTLANRPPATPADAVQNYRIGYIARG</sequence>
<evidence type="ECO:0000313" key="1">
    <source>
        <dbReference type="EMBL" id="SEG68744.1"/>
    </source>
</evidence>
<reference evidence="1 2" key="1">
    <citation type="submission" date="2016-10" db="EMBL/GenBank/DDBJ databases">
        <authorList>
            <person name="de Groot N.N."/>
        </authorList>
    </citation>
    <scope>NUCLEOTIDE SEQUENCE [LARGE SCALE GENOMIC DNA]</scope>
    <source>
        <strain evidence="1 2">DSM 22012</strain>
    </source>
</reference>
<evidence type="ECO:0008006" key="3">
    <source>
        <dbReference type="Google" id="ProtNLM"/>
    </source>
</evidence>
<keyword evidence="2" id="KW-1185">Reference proteome</keyword>
<dbReference type="EMBL" id="FNVQ01000003">
    <property type="protein sequence ID" value="SEG68744.1"/>
    <property type="molecule type" value="Genomic_DNA"/>
</dbReference>
<dbReference type="OrthoDB" id="2065010at2"/>
<dbReference type="AlphaFoldDB" id="A0A1H6C700"/>
<dbReference type="Pfam" id="PF16157">
    <property type="entry name" value="DUF4865"/>
    <property type="match status" value="1"/>
</dbReference>
<gene>
    <name evidence="1" type="ORF">SAMN05444390_103242</name>
</gene>
<organism evidence="1 2">
    <name type="scientific">Marinobacterium lutimaris</name>
    <dbReference type="NCBI Taxonomy" id="568106"/>
    <lineage>
        <taxon>Bacteria</taxon>
        <taxon>Pseudomonadati</taxon>
        <taxon>Pseudomonadota</taxon>
        <taxon>Gammaproteobacteria</taxon>
        <taxon>Oceanospirillales</taxon>
        <taxon>Oceanospirillaceae</taxon>
        <taxon>Marinobacterium</taxon>
    </lineage>
</organism>
<evidence type="ECO:0000313" key="2">
    <source>
        <dbReference type="Proteomes" id="UP000236745"/>
    </source>
</evidence>